<dbReference type="Gene3D" id="2.70.210.12">
    <property type="entry name" value="GTP1/OBG domain"/>
    <property type="match status" value="1"/>
</dbReference>
<dbReference type="Gene3D" id="3.40.50.300">
    <property type="entry name" value="P-loop containing nucleotide triphosphate hydrolases"/>
    <property type="match status" value="1"/>
</dbReference>
<evidence type="ECO:0008006" key="8">
    <source>
        <dbReference type="Google" id="ProtNLM"/>
    </source>
</evidence>
<dbReference type="InterPro" id="IPR027417">
    <property type="entry name" value="P-loop_NTPase"/>
</dbReference>
<evidence type="ECO:0000313" key="7">
    <source>
        <dbReference type="EMBL" id="SVB42279.1"/>
    </source>
</evidence>
<dbReference type="CDD" id="cd01898">
    <property type="entry name" value="Obg"/>
    <property type="match status" value="1"/>
</dbReference>
<dbReference type="EMBL" id="UINC01041258">
    <property type="protein sequence ID" value="SVB42279.1"/>
    <property type="molecule type" value="Genomic_DNA"/>
</dbReference>
<dbReference type="Pfam" id="PF01018">
    <property type="entry name" value="GTP1_OBG"/>
    <property type="match status" value="1"/>
</dbReference>
<dbReference type="SUPFAM" id="SSF52540">
    <property type="entry name" value="P-loop containing nucleoside triphosphate hydrolases"/>
    <property type="match status" value="1"/>
</dbReference>
<dbReference type="PROSITE" id="PS00905">
    <property type="entry name" value="GTP1_OBG"/>
    <property type="match status" value="1"/>
</dbReference>
<reference evidence="7" key="1">
    <citation type="submission" date="2018-05" db="EMBL/GenBank/DDBJ databases">
        <authorList>
            <person name="Lanie J.A."/>
            <person name="Ng W.-L."/>
            <person name="Kazmierczak K.M."/>
            <person name="Andrzejewski T.M."/>
            <person name="Davidsen T.M."/>
            <person name="Wayne K.J."/>
            <person name="Tettelin H."/>
            <person name="Glass J.I."/>
            <person name="Rusch D."/>
            <person name="Podicherti R."/>
            <person name="Tsui H.-C.T."/>
            <person name="Winkler M.E."/>
        </authorList>
    </citation>
    <scope>NUCLEOTIDE SEQUENCE</scope>
</reference>
<dbReference type="PROSITE" id="PS51883">
    <property type="entry name" value="OBG"/>
    <property type="match status" value="1"/>
</dbReference>
<dbReference type="Pfam" id="PF01926">
    <property type="entry name" value="MMR_HSR1"/>
    <property type="match status" value="1"/>
</dbReference>
<dbReference type="AlphaFoldDB" id="A0A382DVV1"/>
<evidence type="ECO:0000259" key="6">
    <source>
        <dbReference type="PROSITE" id="PS51883"/>
    </source>
</evidence>
<accession>A0A382DVV1</accession>
<sequence length="338" mass="36312">VKFVDQAKISVQAGRGGNGCVSFRREKYIPKGGPDGGDGGDGGSIILAATTSLNTLVDFRVNNQFRATHGEPGRSKNRTGSSGDDLTIKVPCGTQIFNQETNELIGDLIDEGDLSLVAKGGLGGKGNTRFKSSRNRTPRQSTPGTEGESRLLYLELSVLADVGLLGYPNAGKSTFIRSVSAAKPKVADYPFTTLYPNLGVVRIDLEKSFVIADIPGIIEGASEGSGLGIEFLKHLSRTKLLLHIVDLAATEDSQATANSIEAIQKELMAFDPELAKKERWLVFNKLDLIAEDKQQSAIEQVISKLQWQGPVHAISAITGHGTKELSHKIMQKLDETIV</sequence>
<feature type="domain" description="Obg" evidence="6">
    <location>
        <begin position="1"/>
        <end position="159"/>
    </location>
</feature>
<feature type="region of interest" description="Disordered" evidence="4">
    <location>
        <begin position="125"/>
        <end position="147"/>
    </location>
</feature>
<dbReference type="SUPFAM" id="SSF82051">
    <property type="entry name" value="Obg GTP-binding protein N-terminal domain"/>
    <property type="match status" value="1"/>
</dbReference>
<dbReference type="GO" id="GO:0003924">
    <property type="term" value="F:GTPase activity"/>
    <property type="evidence" value="ECO:0007669"/>
    <property type="project" value="InterPro"/>
</dbReference>
<dbReference type="PIRSF" id="PIRSF002401">
    <property type="entry name" value="GTP_bd_Obg/CgtA"/>
    <property type="match status" value="1"/>
</dbReference>
<dbReference type="InterPro" id="IPR045086">
    <property type="entry name" value="OBG_GTPase"/>
</dbReference>
<dbReference type="InterPro" id="IPR006074">
    <property type="entry name" value="GTP1-OBG_CS"/>
</dbReference>
<evidence type="ECO:0000256" key="4">
    <source>
        <dbReference type="SAM" id="MobiDB-lite"/>
    </source>
</evidence>
<dbReference type="InterPro" id="IPR031167">
    <property type="entry name" value="G_OBG"/>
</dbReference>
<name>A0A382DVV1_9ZZZZ</name>
<feature type="non-terminal residue" evidence="7">
    <location>
        <position position="1"/>
    </location>
</feature>
<evidence type="ECO:0000256" key="2">
    <source>
        <dbReference type="ARBA" id="ARBA00022741"/>
    </source>
</evidence>
<evidence type="ECO:0000259" key="5">
    <source>
        <dbReference type="PROSITE" id="PS51710"/>
    </source>
</evidence>
<protein>
    <recommendedName>
        <fullName evidence="8">OBG-type G domain-containing protein</fullName>
    </recommendedName>
</protein>
<dbReference type="InterPro" id="IPR014100">
    <property type="entry name" value="GTP-bd_Obg/CgtA"/>
</dbReference>
<dbReference type="FunFam" id="2.70.210.12:FF:000001">
    <property type="entry name" value="GTPase Obg"/>
    <property type="match status" value="1"/>
</dbReference>
<dbReference type="InterPro" id="IPR006169">
    <property type="entry name" value="GTP1_OBG_dom"/>
</dbReference>
<keyword evidence="3" id="KW-0342">GTP-binding</keyword>
<proteinExistence type="inferred from homology"/>
<feature type="region of interest" description="Disordered" evidence="4">
    <location>
        <begin position="67"/>
        <end position="86"/>
    </location>
</feature>
<dbReference type="NCBIfam" id="NF008956">
    <property type="entry name" value="PRK12299.1"/>
    <property type="match status" value="1"/>
</dbReference>
<evidence type="ECO:0000256" key="1">
    <source>
        <dbReference type="ARBA" id="ARBA00007699"/>
    </source>
</evidence>
<keyword evidence="2" id="KW-0547">Nucleotide-binding</keyword>
<dbReference type="NCBIfam" id="TIGR02729">
    <property type="entry name" value="Obg_CgtA"/>
    <property type="match status" value="1"/>
</dbReference>
<dbReference type="PROSITE" id="PS51710">
    <property type="entry name" value="G_OBG"/>
    <property type="match status" value="1"/>
</dbReference>
<dbReference type="InterPro" id="IPR006073">
    <property type="entry name" value="GTP-bd"/>
</dbReference>
<dbReference type="GO" id="GO:0005525">
    <property type="term" value="F:GTP binding"/>
    <property type="evidence" value="ECO:0007669"/>
    <property type="project" value="UniProtKB-KW"/>
</dbReference>
<comment type="similarity">
    <text evidence="1">Belongs to the TRAFAC class OBG-HflX-like GTPase superfamily. OBG GTPase family.</text>
</comment>
<dbReference type="PRINTS" id="PR00326">
    <property type="entry name" value="GTP1OBG"/>
</dbReference>
<dbReference type="PANTHER" id="PTHR11702:SF31">
    <property type="entry name" value="MITOCHONDRIAL RIBOSOME-ASSOCIATED GTPASE 2"/>
    <property type="match status" value="1"/>
</dbReference>
<feature type="domain" description="OBG-type G" evidence="5">
    <location>
        <begin position="160"/>
        <end position="334"/>
    </location>
</feature>
<dbReference type="PANTHER" id="PTHR11702">
    <property type="entry name" value="DEVELOPMENTALLY REGULATED GTP-BINDING PROTEIN-RELATED"/>
    <property type="match status" value="1"/>
</dbReference>
<evidence type="ECO:0000256" key="3">
    <source>
        <dbReference type="ARBA" id="ARBA00023134"/>
    </source>
</evidence>
<organism evidence="7">
    <name type="scientific">marine metagenome</name>
    <dbReference type="NCBI Taxonomy" id="408172"/>
    <lineage>
        <taxon>unclassified sequences</taxon>
        <taxon>metagenomes</taxon>
        <taxon>ecological metagenomes</taxon>
    </lineage>
</organism>
<gene>
    <name evidence="7" type="ORF">METZ01_LOCUS195133</name>
</gene>
<dbReference type="HAMAP" id="MF_01454">
    <property type="entry name" value="GTPase_Obg"/>
    <property type="match status" value="1"/>
</dbReference>
<dbReference type="NCBIfam" id="NF008955">
    <property type="entry name" value="PRK12297.1"/>
    <property type="match status" value="1"/>
</dbReference>
<dbReference type="InterPro" id="IPR036726">
    <property type="entry name" value="GTP1_OBG_dom_sf"/>
</dbReference>
<dbReference type="GO" id="GO:0000287">
    <property type="term" value="F:magnesium ion binding"/>
    <property type="evidence" value="ECO:0007669"/>
    <property type="project" value="InterPro"/>
</dbReference>